<dbReference type="Proteomes" id="UP000011083">
    <property type="component" value="Unassembled WGS sequence"/>
</dbReference>
<dbReference type="Gene3D" id="2.170.16.10">
    <property type="entry name" value="Hedgehog/Intein (Hint) domain"/>
    <property type="match status" value="1"/>
</dbReference>
<dbReference type="GO" id="GO:0016567">
    <property type="term" value="P:protein ubiquitination"/>
    <property type="evidence" value="ECO:0007669"/>
    <property type="project" value="InterPro"/>
</dbReference>
<dbReference type="InterPro" id="IPR039510">
    <property type="entry name" value="Vint_dom"/>
</dbReference>
<dbReference type="EMBL" id="KB007939">
    <property type="protein sequence ID" value="ELR18955.1"/>
    <property type="molecule type" value="Genomic_DNA"/>
</dbReference>
<dbReference type="SMART" id="SM00504">
    <property type="entry name" value="Ubox"/>
    <property type="match status" value="1"/>
</dbReference>
<dbReference type="Gene3D" id="3.40.50.410">
    <property type="entry name" value="von Willebrand factor, type A domain"/>
    <property type="match status" value="1"/>
</dbReference>
<dbReference type="Pfam" id="PF00092">
    <property type="entry name" value="VWA"/>
    <property type="match status" value="1"/>
</dbReference>
<keyword evidence="4" id="KW-1185">Reference proteome</keyword>
<dbReference type="PANTHER" id="PTHR10579:SF156">
    <property type="entry name" value="VWFA DOMAIN-CONTAINING PROTEIN"/>
    <property type="match status" value="1"/>
</dbReference>
<dbReference type="InterPro" id="IPR032838">
    <property type="entry name" value="Vwaint_dom"/>
</dbReference>
<dbReference type="PROSITE" id="PS50234">
    <property type="entry name" value="VWFA"/>
    <property type="match status" value="1"/>
</dbReference>
<dbReference type="PROSITE" id="PS51698">
    <property type="entry name" value="U_BOX"/>
    <property type="match status" value="1"/>
</dbReference>
<dbReference type="Pfam" id="PF14623">
    <property type="entry name" value="Vint"/>
    <property type="match status" value="1"/>
</dbReference>
<dbReference type="Gene3D" id="3.30.40.10">
    <property type="entry name" value="Zinc/RING finger domain, C3HC4 (zinc finger)"/>
    <property type="match status" value="1"/>
</dbReference>
<dbReference type="AlphaFoldDB" id="L8H120"/>
<protein>
    <submittedName>
        <fullName evidence="3">von Willebrand factor type A domain containing protein</fullName>
    </submittedName>
</protein>
<dbReference type="InterPro" id="IPR036465">
    <property type="entry name" value="vWFA_dom_sf"/>
</dbReference>
<gene>
    <name evidence="3" type="ORF">ACA1_233630</name>
</gene>
<feature type="domain" description="U-box" evidence="2">
    <location>
        <begin position="17"/>
        <end position="90"/>
    </location>
</feature>
<dbReference type="RefSeq" id="XP_004341019.1">
    <property type="nucleotide sequence ID" value="XM_004340971.1"/>
</dbReference>
<dbReference type="InterPro" id="IPR002035">
    <property type="entry name" value="VWF_A"/>
</dbReference>
<dbReference type="SUPFAM" id="SSF57850">
    <property type="entry name" value="RING/U-box"/>
    <property type="match status" value="1"/>
</dbReference>
<evidence type="ECO:0000313" key="3">
    <source>
        <dbReference type="EMBL" id="ELR18955.1"/>
    </source>
</evidence>
<sequence>MGNAAPTAQGAEDKDVLFSASFICPLTHEVMTDPVVDPEGNSYERAAITAWLQQHDTSPITRAPLALADLAPNRALRNAIDERRRELGMPPLDDVVVVAQAKKDGEKMKVTDEGEVVLSIEARKVEKEEREGVVHDVLVSVRPPEGTTRTPSDICCVIDISGSMGTEAKMKNASGREEKHGLSLLDVVKHAANTVIASLTEQDRLGVVVYSTTATTVFELTHMTPEAKARAKARVDALVPDDTTNLWDGLYTGLEMLGKQAVKGRLAAVLLLTDGLPNVSPPRGELATLKRYRDQHPDLACTTSTFGFGYDINTDLLRGLAVEGGGGGLYSFIPDSSFVGTAFVNTLSNQLATMAGNVRLSLEPLNGARLLYNEDGAAGQGQQVDKTSWGAQVNLGSLQYGQSRDVVVRMALPADASAAAEPYLSATLKYEPSGAQSTVECRAEGVRRDGDGVEVEVQRLRLALVDCLGHAMHTMKTDPAHALDGVKRLAREVDALSSRDQRVAGLSEDLTGQVSEALSREDWYKKWGRHYLPALARAHMLQQCTNFKDPGLQHYGGRLFQRLRDEIDDIFVRLPPPKPSVRATTHDPTYRPPASMQAYHNSSNPCFHGDCAALLADGSTKPVASVAKGDLVATGAGDNGSAHVVCVVKTHCRSGRAQLVRLDGSGLLVTPYHPVCIGGEWRFPCELGTALERPCDAVYSFQMHGWAEGLVEFETGCLVRHPETGLVCGFTAELGRA</sequence>
<dbReference type="InterPro" id="IPR003613">
    <property type="entry name" value="Ubox_domain"/>
</dbReference>
<dbReference type="SUPFAM" id="SSF53300">
    <property type="entry name" value="vWA-like"/>
    <property type="match status" value="1"/>
</dbReference>
<dbReference type="GO" id="GO:0004842">
    <property type="term" value="F:ubiquitin-protein transferase activity"/>
    <property type="evidence" value="ECO:0007669"/>
    <property type="project" value="InterPro"/>
</dbReference>
<dbReference type="CDD" id="cd16655">
    <property type="entry name" value="RING-Ubox_WDSUB1-like"/>
    <property type="match status" value="1"/>
</dbReference>
<dbReference type="SUPFAM" id="SSF51294">
    <property type="entry name" value="Hedgehog/intein (Hint) domain"/>
    <property type="match status" value="1"/>
</dbReference>
<proteinExistence type="predicted"/>
<dbReference type="InterPro" id="IPR013083">
    <property type="entry name" value="Znf_RING/FYVE/PHD"/>
</dbReference>
<evidence type="ECO:0000259" key="1">
    <source>
        <dbReference type="PROSITE" id="PS50234"/>
    </source>
</evidence>
<dbReference type="OMA" id="QVCNSFK"/>
<dbReference type="STRING" id="1257118.L8H120"/>
<feature type="domain" description="VWFA" evidence="1">
    <location>
        <begin position="153"/>
        <end position="347"/>
    </location>
</feature>
<dbReference type="InterPro" id="IPR036844">
    <property type="entry name" value="Hint_dom_sf"/>
</dbReference>
<organism evidence="3 4">
    <name type="scientific">Acanthamoeba castellanii (strain ATCC 30010 / Neff)</name>
    <dbReference type="NCBI Taxonomy" id="1257118"/>
    <lineage>
        <taxon>Eukaryota</taxon>
        <taxon>Amoebozoa</taxon>
        <taxon>Discosea</taxon>
        <taxon>Longamoebia</taxon>
        <taxon>Centramoebida</taxon>
        <taxon>Acanthamoebidae</taxon>
        <taxon>Acanthamoeba</taxon>
    </lineage>
</organism>
<evidence type="ECO:0000259" key="2">
    <source>
        <dbReference type="PROSITE" id="PS51698"/>
    </source>
</evidence>
<dbReference type="Pfam" id="PF14624">
    <property type="entry name" value="Vwaint"/>
    <property type="match status" value="1"/>
</dbReference>
<name>L8H120_ACACF</name>
<dbReference type="KEGG" id="acan:ACA1_233630"/>
<dbReference type="OrthoDB" id="30921at2759"/>
<reference evidence="3 4" key="1">
    <citation type="journal article" date="2013" name="Genome Biol.">
        <title>Genome of Acanthamoeba castellanii highlights extensive lateral gene transfer and early evolution of tyrosine kinase signaling.</title>
        <authorList>
            <person name="Clarke M."/>
            <person name="Lohan A.J."/>
            <person name="Liu B."/>
            <person name="Lagkouvardos I."/>
            <person name="Roy S."/>
            <person name="Zafar N."/>
            <person name="Bertelli C."/>
            <person name="Schilde C."/>
            <person name="Kianianmomeni A."/>
            <person name="Burglin T.R."/>
            <person name="Frech C."/>
            <person name="Turcotte B."/>
            <person name="Kopec K.O."/>
            <person name="Synnott J.M."/>
            <person name="Choo C."/>
            <person name="Paponov I."/>
            <person name="Finkler A."/>
            <person name="Soon Heng Tan C."/>
            <person name="Hutchins A.P."/>
            <person name="Weinmeier T."/>
            <person name="Rattei T."/>
            <person name="Chu J.S."/>
            <person name="Gimenez G."/>
            <person name="Irimia M."/>
            <person name="Rigden D.J."/>
            <person name="Fitzpatrick D.A."/>
            <person name="Lorenzo-Morales J."/>
            <person name="Bateman A."/>
            <person name="Chiu C.H."/>
            <person name="Tang P."/>
            <person name="Hegemann P."/>
            <person name="Fromm H."/>
            <person name="Raoult D."/>
            <person name="Greub G."/>
            <person name="Miranda-Saavedra D."/>
            <person name="Chen N."/>
            <person name="Nash P."/>
            <person name="Ginger M.L."/>
            <person name="Horn M."/>
            <person name="Schaap P."/>
            <person name="Caler L."/>
            <person name="Loftus B."/>
        </authorList>
    </citation>
    <scope>NUCLEOTIDE SEQUENCE [LARGE SCALE GENOMIC DNA]</scope>
    <source>
        <strain evidence="3 4">Neff</strain>
    </source>
</reference>
<dbReference type="SMART" id="SM00327">
    <property type="entry name" value="VWA"/>
    <property type="match status" value="1"/>
</dbReference>
<dbReference type="InterPro" id="IPR051266">
    <property type="entry name" value="CLCR"/>
</dbReference>
<dbReference type="GeneID" id="14919724"/>
<accession>L8H120</accession>
<evidence type="ECO:0000313" key="4">
    <source>
        <dbReference type="Proteomes" id="UP000011083"/>
    </source>
</evidence>
<dbReference type="Pfam" id="PF04564">
    <property type="entry name" value="U-box"/>
    <property type="match status" value="1"/>
</dbReference>
<dbReference type="PANTHER" id="PTHR10579">
    <property type="entry name" value="CALCIUM-ACTIVATED CHLORIDE CHANNEL REGULATOR"/>
    <property type="match status" value="1"/>
</dbReference>
<dbReference type="VEuPathDB" id="AmoebaDB:ACA1_233630"/>